<reference evidence="1 2" key="1">
    <citation type="submission" date="2020-04" db="EMBL/GenBank/DDBJ databases">
        <title>CFH 90308 Microbacterium sp.</title>
        <authorList>
            <person name="Nie G."/>
            <person name="Ming H."/>
            <person name="Xia T."/>
        </authorList>
    </citation>
    <scope>NUCLEOTIDE SEQUENCE [LARGE SCALE GENOMIC DNA]</scope>
    <source>
        <strain evidence="1 2">CFH 90308</strain>
    </source>
</reference>
<protein>
    <submittedName>
        <fullName evidence="1">Uncharacterized protein</fullName>
    </submittedName>
</protein>
<sequence>MRIIINQAVLDKHHEQHGILRLTAPAVDRAHPTIAHLAALAVRLGLPLSQIATVEPLPASRGDTADDPVSGERVVGLALV</sequence>
<comment type="caution">
    <text evidence="1">The sequence shown here is derived from an EMBL/GenBank/DDBJ whole genome shotgun (WGS) entry which is preliminary data.</text>
</comment>
<keyword evidence="2" id="KW-1185">Reference proteome</keyword>
<organism evidence="1 2">
    <name type="scientific">Microbacterium salsuginis</name>
    <dbReference type="NCBI Taxonomy" id="2722803"/>
    <lineage>
        <taxon>Bacteria</taxon>
        <taxon>Bacillati</taxon>
        <taxon>Actinomycetota</taxon>
        <taxon>Actinomycetes</taxon>
        <taxon>Micrococcales</taxon>
        <taxon>Microbacteriaceae</taxon>
        <taxon>Microbacterium</taxon>
    </lineage>
</organism>
<evidence type="ECO:0000313" key="1">
    <source>
        <dbReference type="EMBL" id="NLP82564.1"/>
    </source>
</evidence>
<evidence type="ECO:0000313" key="2">
    <source>
        <dbReference type="Proteomes" id="UP001429745"/>
    </source>
</evidence>
<proteinExistence type="predicted"/>
<name>A0ABX1K6P7_9MICO</name>
<gene>
    <name evidence="1" type="ORF">HF576_01755</name>
</gene>
<dbReference type="RefSeq" id="WP_168910751.1">
    <property type="nucleotide sequence ID" value="NZ_JABACI010000001.1"/>
</dbReference>
<accession>A0ABX1K6P7</accession>
<dbReference type="EMBL" id="JABACI010000001">
    <property type="protein sequence ID" value="NLP82564.1"/>
    <property type="molecule type" value="Genomic_DNA"/>
</dbReference>
<dbReference type="Proteomes" id="UP001429745">
    <property type="component" value="Unassembled WGS sequence"/>
</dbReference>